<reference evidence="1 2" key="1">
    <citation type="submission" date="2013-03" db="EMBL/GenBank/DDBJ databases">
        <title>The Genome Sequence of Acinetobacter tandoii CIP 107469.</title>
        <authorList>
            <consortium name="The Broad Institute Genome Sequencing Platform"/>
            <consortium name="The Broad Institute Genome Sequencing Center for Infectious Disease"/>
            <person name="Cerqueira G."/>
            <person name="Feldgarden M."/>
            <person name="Courvalin P."/>
            <person name="Perichon B."/>
            <person name="Grillot-Courvalin C."/>
            <person name="Clermont D."/>
            <person name="Rocha E."/>
            <person name="Yoon E.-J."/>
            <person name="Nemec A."/>
            <person name="Walker B."/>
            <person name="Young S.K."/>
            <person name="Zeng Q."/>
            <person name="Gargeya S."/>
            <person name="Fitzgerald M."/>
            <person name="Haas B."/>
            <person name="Abouelleil A."/>
            <person name="Alvarado L."/>
            <person name="Arachchi H.M."/>
            <person name="Berlin A.M."/>
            <person name="Chapman S.B."/>
            <person name="Dewar J."/>
            <person name="Goldberg J."/>
            <person name="Griggs A."/>
            <person name="Gujja S."/>
            <person name="Hansen M."/>
            <person name="Howarth C."/>
            <person name="Imamovic A."/>
            <person name="Larimer J."/>
            <person name="McCowan C."/>
            <person name="Murphy C."/>
            <person name="Neiman D."/>
            <person name="Pearson M."/>
            <person name="Priest M."/>
            <person name="Roberts A."/>
            <person name="Saif S."/>
            <person name="Shea T."/>
            <person name="Sisk P."/>
            <person name="Sykes S."/>
            <person name="Wortman J."/>
            <person name="Nusbaum C."/>
            <person name="Birren B."/>
        </authorList>
    </citation>
    <scope>NUCLEOTIDE SEQUENCE [LARGE SCALE GENOMIC DNA]</scope>
    <source>
        <strain evidence="1 2">CIP 107469</strain>
    </source>
</reference>
<protein>
    <submittedName>
        <fullName evidence="1">Uncharacterized protein</fullName>
    </submittedName>
</protein>
<evidence type="ECO:0000313" key="2">
    <source>
        <dbReference type="Proteomes" id="UP000016201"/>
    </source>
</evidence>
<sequence>MAFNTAEVLELSISTDFDVSEELFVYDCKGLNLQDIDLKIYSSDRHEKRE</sequence>
<dbReference type="Proteomes" id="UP000016201">
    <property type="component" value="Unassembled WGS sequence"/>
</dbReference>
<keyword evidence="2" id="KW-1185">Reference proteome</keyword>
<dbReference type="AlphaFoldDB" id="R9AT37"/>
<dbReference type="RefSeq" id="WP_016168050.1">
    <property type="nucleotide sequence ID" value="NZ_JHZG01000008.1"/>
</dbReference>
<proteinExistence type="predicted"/>
<name>R9AT37_9GAMM</name>
<dbReference type="EMBL" id="AQFM01000041">
    <property type="protein sequence ID" value="EOR05419.1"/>
    <property type="molecule type" value="Genomic_DNA"/>
</dbReference>
<gene>
    <name evidence="1" type="ORF">I593_03029</name>
</gene>
<accession>R9AT37</accession>
<organism evidence="1 2">
    <name type="scientific">Acinetobacter tandoii DSM 14970 = CIP 107469</name>
    <dbReference type="NCBI Taxonomy" id="1120927"/>
    <lineage>
        <taxon>Bacteria</taxon>
        <taxon>Pseudomonadati</taxon>
        <taxon>Pseudomonadota</taxon>
        <taxon>Gammaproteobacteria</taxon>
        <taxon>Moraxellales</taxon>
        <taxon>Moraxellaceae</taxon>
        <taxon>Acinetobacter</taxon>
    </lineage>
</organism>
<comment type="caution">
    <text evidence="1">The sequence shown here is derived from an EMBL/GenBank/DDBJ whole genome shotgun (WGS) entry which is preliminary data.</text>
</comment>
<evidence type="ECO:0000313" key="1">
    <source>
        <dbReference type="EMBL" id="EOR05419.1"/>
    </source>
</evidence>